<organism evidence="1 2">
    <name type="scientific">Limosilactobacillus reuteri MM4-1A</name>
    <dbReference type="NCBI Taxonomy" id="548485"/>
    <lineage>
        <taxon>Bacteria</taxon>
        <taxon>Bacillati</taxon>
        <taxon>Bacillota</taxon>
        <taxon>Bacilli</taxon>
        <taxon>Lactobacillales</taxon>
        <taxon>Lactobacillaceae</taxon>
        <taxon>Limosilactobacillus</taxon>
    </lineage>
</organism>
<dbReference type="NCBIfam" id="TIGR01558">
    <property type="entry name" value="sm_term_P27"/>
    <property type="match status" value="1"/>
</dbReference>
<evidence type="ECO:0000313" key="2">
    <source>
        <dbReference type="Proteomes" id="UP000004335"/>
    </source>
</evidence>
<sequence>MVQPMKTRPEGHITKAEKAQREDAEKALAEYPNLTSHAPKWLDDVAKKEWRRIVPLLKKSAPISELDVSLIATHCTLYSTIIKCTKEIDRTGVVIDTKRGLQQSPYYMARDKAIKEMKSIDSQMALSPQSRVRLEVHKAMSEEAPTDEFEEMLS</sequence>
<dbReference type="Pfam" id="PF05119">
    <property type="entry name" value="Terminase_4"/>
    <property type="match status" value="1"/>
</dbReference>
<proteinExistence type="predicted"/>
<comment type="caution">
    <text evidence="1">The sequence shown here is derived from an EMBL/GenBank/DDBJ whole genome shotgun (WGS) entry which is preliminary data.</text>
</comment>
<dbReference type="EMBL" id="ACGX02000006">
    <property type="protein sequence ID" value="EGC15354.1"/>
    <property type="molecule type" value="Genomic_DNA"/>
</dbReference>
<dbReference type="InterPro" id="IPR006448">
    <property type="entry name" value="Phage_term_ssu_P27"/>
</dbReference>
<protein>
    <submittedName>
        <fullName evidence="1">Phage terminase, small subunit, P27 family</fullName>
    </submittedName>
</protein>
<reference evidence="1 2" key="1">
    <citation type="submission" date="2011-01" db="EMBL/GenBank/DDBJ databases">
        <authorList>
            <person name="Muzny D."/>
            <person name="Qin X."/>
            <person name="Buhay C."/>
            <person name="Dugan-Rocha S."/>
            <person name="Ding Y."/>
            <person name="Chen G."/>
            <person name="Hawes A."/>
            <person name="Holder M."/>
            <person name="Jhangiani S."/>
            <person name="Johnson A."/>
            <person name="Khan Z."/>
            <person name="Li Z."/>
            <person name="Liu W."/>
            <person name="Liu X."/>
            <person name="Perez L."/>
            <person name="Shen H."/>
            <person name="Wang Q."/>
            <person name="Watt J."/>
            <person name="Xi L."/>
            <person name="Xin Y."/>
            <person name="Zhou J."/>
            <person name="Deng J."/>
            <person name="Jiang H."/>
            <person name="Liu Y."/>
            <person name="Qu J."/>
            <person name="Song X.-Z."/>
            <person name="Zhang L."/>
            <person name="Villasana D."/>
            <person name="Johnson A."/>
            <person name="Liu J."/>
            <person name="Liyanage D."/>
            <person name="Lorensuhewa L."/>
            <person name="Robinson T."/>
            <person name="Song A."/>
            <person name="Song B.-B."/>
            <person name="Dinh H."/>
            <person name="Thornton R."/>
            <person name="Coyle M."/>
            <person name="Francisco L."/>
            <person name="Jackson L."/>
            <person name="Javaid M."/>
            <person name="Korchina V."/>
            <person name="Kovar C."/>
            <person name="Mata R."/>
            <person name="Mathew T."/>
            <person name="Ngo R."/>
            <person name="Nguyen L."/>
            <person name="Nguyen N."/>
            <person name="Okwuonu G."/>
            <person name="Ongeri F."/>
            <person name="Pham C."/>
            <person name="Simmons D."/>
            <person name="Wilczek-Boney K."/>
            <person name="Hale W."/>
            <person name="Jakkamsetti A."/>
            <person name="Pham P."/>
            <person name="Ruth R."/>
            <person name="San Lucas F."/>
            <person name="Warren J."/>
            <person name="Zhang J."/>
            <person name="Zhao Z."/>
            <person name="Zhou C."/>
            <person name="Zhu D."/>
            <person name="Lee S."/>
            <person name="Bess C."/>
            <person name="Blankenburg K."/>
            <person name="Forbes L."/>
            <person name="Fu Q."/>
            <person name="Gubbala S."/>
            <person name="Hirani K."/>
            <person name="Jayaseelan J.C."/>
            <person name="Lara F."/>
            <person name="Munidasa M."/>
            <person name="Palculict T."/>
            <person name="Patil S."/>
            <person name="Pu L.-L."/>
            <person name="Saada N."/>
            <person name="Tang L."/>
            <person name="Weissenberger G."/>
            <person name="Zhu Y."/>
            <person name="Hemphill L."/>
            <person name="Shang Y."/>
            <person name="Youmans B."/>
            <person name="Ayvaz T."/>
            <person name="Ross M."/>
            <person name="Santibanez J."/>
            <person name="Aqrawi P."/>
            <person name="Gross S."/>
            <person name="Joshi V."/>
            <person name="Fowler G."/>
            <person name="Nazareth L."/>
            <person name="Reid J."/>
            <person name="Worley K."/>
            <person name="Petrosino J."/>
            <person name="Highlander S."/>
            <person name="Gibbs R."/>
        </authorList>
    </citation>
    <scope>NUCLEOTIDE SEQUENCE [LARGE SCALE GENOMIC DNA]</scope>
    <source>
        <strain evidence="1 2">MM4-1A</strain>
    </source>
</reference>
<dbReference type="AlphaFoldDB" id="A0A828RIJ4"/>
<dbReference type="RefSeq" id="WP_003668211.1">
    <property type="nucleotide sequence ID" value="NZ_ACGX02000006.1"/>
</dbReference>
<evidence type="ECO:0000313" key="1">
    <source>
        <dbReference type="EMBL" id="EGC15354.1"/>
    </source>
</evidence>
<accession>A0A828RIJ4</accession>
<gene>
    <name evidence="1" type="ORF">HMPREF0536_11003</name>
</gene>
<dbReference type="Proteomes" id="UP000004335">
    <property type="component" value="Unassembled WGS sequence"/>
</dbReference>
<name>A0A828RIJ4_LIMRT</name>